<gene>
    <name evidence="3" type="ORF">OVY01_17980</name>
</gene>
<name>A0ABT3ZSX9_9BURK</name>
<feature type="domain" description="DUF4142" evidence="2">
    <location>
        <begin position="47"/>
        <end position="179"/>
    </location>
</feature>
<dbReference type="InterPro" id="IPR025419">
    <property type="entry name" value="DUF4142"/>
</dbReference>
<proteinExistence type="predicted"/>
<dbReference type="PANTHER" id="PTHR38593:SF1">
    <property type="entry name" value="BLR2558 PROTEIN"/>
    <property type="match status" value="1"/>
</dbReference>
<sequence>MKTLSFRSSAAVACASAALLLTPALSSVAFAQASGASASGATLSAVDQKFVDVATQSDATEIATAKLAMAQSQDKDVKMFARHMRVDHMKLSMGLKSAAPHDVTLPKDNVDPAVMDALKGLKGKAFDDAYIKQVGVAGHQKAVMAFQDEVANGTNADLKKAASKSLPVIEGHLRMGQALAKKKGVSE</sequence>
<evidence type="ECO:0000313" key="3">
    <source>
        <dbReference type="EMBL" id="MCY0389045.1"/>
    </source>
</evidence>
<keyword evidence="4" id="KW-1185">Reference proteome</keyword>
<dbReference type="EMBL" id="JAPMXC010000010">
    <property type="protein sequence ID" value="MCY0389045.1"/>
    <property type="molecule type" value="Genomic_DNA"/>
</dbReference>
<evidence type="ECO:0000256" key="1">
    <source>
        <dbReference type="SAM" id="SignalP"/>
    </source>
</evidence>
<keyword evidence="1" id="KW-0732">Signal</keyword>
<accession>A0ABT3ZSX9</accession>
<comment type="caution">
    <text evidence="3">The sequence shown here is derived from an EMBL/GenBank/DDBJ whole genome shotgun (WGS) entry which is preliminary data.</text>
</comment>
<dbReference type="Pfam" id="PF13628">
    <property type="entry name" value="DUF4142"/>
    <property type="match status" value="1"/>
</dbReference>
<dbReference type="Proteomes" id="UP001082899">
    <property type="component" value="Unassembled WGS sequence"/>
</dbReference>
<feature type="chain" id="PRO_5045489067" evidence="1">
    <location>
        <begin position="32"/>
        <end position="187"/>
    </location>
</feature>
<evidence type="ECO:0000259" key="2">
    <source>
        <dbReference type="Pfam" id="PF13628"/>
    </source>
</evidence>
<dbReference type="Gene3D" id="1.20.1260.10">
    <property type="match status" value="1"/>
</dbReference>
<evidence type="ECO:0000313" key="4">
    <source>
        <dbReference type="Proteomes" id="UP001082899"/>
    </source>
</evidence>
<reference evidence="3" key="1">
    <citation type="submission" date="2022-11" db="EMBL/GenBank/DDBJ databases">
        <title>Robbsia betulipollinis sp. nov., isolated from pollen of birch (Betula pendula).</title>
        <authorList>
            <person name="Shi H."/>
            <person name="Ambika Manirajan B."/>
            <person name="Ratering S."/>
            <person name="Geissler-Plaum R."/>
            <person name="Schnell S."/>
        </authorList>
    </citation>
    <scope>NUCLEOTIDE SEQUENCE</scope>
    <source>
        <strain evidence="3">Bb-Pol-6</strain>
    </source>
</reference>
<dbReference type="PANTHER" id="PTHR38593">
    <property type="entry name" value="BLR2558 PROTEIN"/>
    <property type="match status" value="1"/>
</dbReference>
<dbReference type="InterPro" id="IPR012347">
    <property type="entry name" value="Ferritin-like"/>
</dbReference>
<dbReference type="RefSeq" id="WP_267848945.1">
    <property type="nucleotide sequence ID" value="NZ_JAPMXC010000010.1"/>
</dbReference>
<organism evidence="3 4">
    <name type="scientific">Robbsia betulipollinis</name>
    <dbReference type="NCBI Taxonomy" id="2981849"/>
    <lineage>
        <taxon>Bacteria</taxon>
        <taxon>Pseudomonadati</taxon>
        <taxon>Pseudomonadota</taxon>
        <taxon>Betaproteobacteria</taxon>
        <taxon>Burkholderiales</taxon>
        <taxon>Burkholderiaceae</taxon>
        <taxon>Robbsia</taxon>
    </lineage>
</organism>
<feature type="signal peptide" evidence="1">
    <location>
        <begin position="1"/>
        <end position="31"/>
    </location>
</feature>
<protein>
    <submittedName>
        <fullName evidence="3">DUF4142 domain-containing protein</fullName>
    </submittedName>
</protein>